<dbReference type="Pfam" id="PF08857">
    <property type="entry name" value="ParBc_2"/>
    <property type="match status" value="1"/>
</dbReference>
<dbReference type="AlphaFoldDB" id="A0AAU8LSP0"/>
<feature type="signal peptide" evidence="1">
    <location>
        <begin position="1"/>
        <end position="24"/>
    </location>
</feature>
<feature type="chain" id="PRO_5043874104" evidence="1">
    <location>
        <begin position="25"/>
        <end position="302"/>
    </location>
</feature>
<keyword evidence="1" id="KW-0732">Signal</keyword>
<reference evidence="2" key="2">
    <citation type="submission" date="2024-06" db="EMBL/GenBank/DDBJ databases">
        <authorList>
            <person name="Plum-Jensen L.E."/>
            <person name="Schramm A."/>
            <person name="Marshall I.P.G."/>
        </authorList>
    </citation>
    <scope>NUCLEOTIDE SEQUENCE</scope>
    <source>
        <strain evidence="2">Rat1</strain>
    </source>
</reference>
<accession>A0AAU8LSP0</accession>
<proteinExistence type="predicted"/>
<dbReference type="Gene3D" id="3.90.1530.10">
    <property type="entry name" value="Conserved hypothetical protein from pyrococcus furiosus pfu- 392566-001, ParB domain"/>
    <property type="match status" value="1"/>
</dbReference>
<dbReference type="InterPro" id="IPR014956">
    <property type="entry name" value="ParBc_2"/>
</dbReference>
<evidence type="ECO:0000256" key="1">
    <source>
        <dbReference type="SAM" id="SignalP"/>
    </source>
</evidence>
<reference evidence="2" key="1">
    <citation type="journal article" date="2024" name="Syst. Appl. Microbiol.">
        <title>First single-strain enrichments of Electrothrix cable bacteria, description of E. aestuarii sp. nov. and E. rattekaaiensis sp. nov., and proposal of a cable bacteria taxonomy following the rules of the SeqCode.</title>
        <authorList>
            <person name="Plum-Jensen L.E."/>
            <person name="Schramm A."/>
            <person name="Marshall I.P.G."/>
        </authorList>
    </citation>
    <scope>NUCLEOTIDE SEQUENCE</scope>
    <source>
        <strain evidence="2">Rat1</strain>
    </source>
</reference>
<organism evidence="2">
    <name type="scientific">Candidatus Electrothrix aestuarii</name>
    <dbReference type="NCBI Taxonomy" id="3062594"/>
    <lineage>
        <taxon>Bacteria</taxon>
        <taxon>Pseudomonadati</taxon>
        <taxon>Thermodesulfobacteriota</taxon>
        <taxon>Desulfobulbia</taxon>
        <taxon>Desulfobulbales</taxon>
        <taxon>Desulfobulbaceae</taxon>
        <taxon>Candidatus Electrothrix</taxon>
    </lineage>
</organism>
<dbReference type="InterPro" id="IPR036086">
    <property type="entry name" value="ParB/Sulfiredoxin_sf"/>
</dbReference>
<dbReference type="KEGG" id="eaj:Q3M24_18515"/>
<dbReference type="Gene3D" id="1.10.8.10">
    <property type="entry name" value="DNA helicase RuvA subunit, C-terminal domain"/>
    <property type="match status" value="1"/>
</dbReference>
<dbReference type="EMBL" id="CP159373">
    <property type="protein sequence ID" value="XCN72275.1"/>
    <property type="molecule type" value="Genomic_DNA"/>
</dbReference>
<sequence>MKVSISQVSIAALILCLSSGQALATTDLPDCQSSTASGTLCQIKVKDLHPTQFAVGSVAVECKRKKIEKKHEKDKLEKYLADPERQVPAVVGPDGNLYITDHHHLTTALYRAKDGDWKGKDQKVQVNILENFGETGISMEEFWNIMKMQTRVWPYDEKGDAVEEYGEKLPSMDMGDLKDNPYRTLSRWTRESCGYIKEGKEQCLALEATKEDPTAPYYMEFYWARFLREELKKSNADLDDPKKLMEDIYPEAIQVTLDKEKTGAFFKEQGLDAQKYGQNQKGRYLSLSFSDDACEEWYLEKD</sequence>
<name>A0AAU8LSP0_9BACT</name>
<evidence type="ECO:0000313" key="2">
    <source>
        <dbReference type="EMBL" id="XCN72275.1"/>
    </source>
</evidence>
<dbReference type="CDD" id="cd16390">
    <property type="entry name" value="ParB_N_Srx_like"/>
    <property type="match status" value="1"/>
</dbReference>
<protein>
    <submittedName>
        <fullName evidence="2">ParB/Srx family N-terminal domain-containing protein</fullName>
    </submittedName>
</protein>
<dbReference type="SUPFAM" id="SSF110849">
    <property type="entry name" value="ParB/Sulfiredoxin"/>
    <property type="match status" value="1"/>
</dbReference>
<gene>
    <name evidence="2" type="ORF">Q3M24_18515</name>
</gene>